<dbReference type="EMBL" id="KN736566">
    <property type="protein sequence ID" value="KIH55889.1"/>
    <property type="molecule type" value="Genomic_DNA"/>
</dbReference>
<sequence>LIFQVQWFLNGRPLKTGSRVKTINDFGFVVLEISPVYPEDSGEYSCRAVNAVGEAVTSTKLTCTPKEGIISKSQLPDRMSGAQARIQEIEAPRPAPEDQPDIDHGPPKFTTQLASPPELLEGQMAHLEAQITPVADPSLKIEWFHDGNPVKHSNRMKMIHDFGFVVLEMSPAEPQDTGKWTCRATNKNGTDEVSCDIKVRIENMGQKWAKMTTT</sequence>
<dbReference type="PANTHER" id="PTHR47633:SF4">
    <property type="entry name" value="MYOPALLADIN ISOFORM X1"/>
    <property type="match status" value="1"/>
</dbReference>
<protein>
    <submittedName>
        <fullName evidence="2">Immunoglobulin I-set domain protein</fullName>
    </submittedName>
</protein>
<feature type="non-terminal residue" evidence="2">
    <location>
        <position position="1"/>
    </location>
</feature>
<dbReference type="Proteomes" id="UP000054047">
    <property type="component" value="Unassembled WGS sequence"/>
</dbReference>
<evidence type="ECO:0000313" key="2">
    <source>
        <dbReference type="EMBL" id="KIH55889.1"/>
    </source>
</evidence>
<name>A0A0C2GAH1_9BILA</name>
<accession>A0A0C2GAH1</accession>
<feature type="domain" description="Ig-like" evidence="1">
    <location>
        <begin position="107"/>
        <end position="194"/>
    </location>
</feature>
<organism evidence="2 3">
    <name type="scientific">Ancylostoma duodenale</name>
    <dbReference type="NCBI Taxonomy" id="51022"/>
    <lineage>
        <taxon>Eukaryota</taxon>
        <taxon>Metazoa</taxon>
        <taxon>Ecdysozoa</taxon>
        <taxon>Nematoda</taxon>
        <taxon>Chromadorea</taxon>
        <taxon>Rhabditida</taxon>
        <taxon>Rhabditina</taxon>
        <taxon>Rhabditomorpha</taxon>
        <taxon>Strongyloidea</taxon>
        <taxon>Ancylostomatidae</taxon>
        <taxon>Ancylostomatinae</taxon>
        <taxon>Ancylostoma</taxon>
    </lineage>
</organism>
<dbReference type="InterPro" id="IPR013098">
    <property type="entry name" value="Ig_I-set"/>
</dbReference>
<dbReference type="OrthoDB" id="6612025at2759"/>
<proteinExistence type="predicted"/>
<dbReference type="InterPro" id="IPR036179">
    <property type="entry name" value="Ig-like_dom_sf"/>
</dbReference>
<dbReference type="Pfam" id="PF07679">
    <property type="entry name" value="I-set"/>
    <property type="match status" value="2"/>
</dbReference>
<dbReference type="PROSITE" id="PS50835">
    <property type="entry name" value="IG_LIKE"/>
    <property type="match status" value="2"/>
</dbReference>
<evidence type="ECO:0000313" key="3">
    <source>
        <dbReference type="Proteomes" id="UP000054047"/>
    </source>
</evidence>
<dbReference type="Gene3D" id="2.60.40.10">
    <property type="entry name" value="Immunoglobulins"/>
    <property type="match status" value="2"/>
</dbReference>
<feature type="domain" description="Ig-like" evidence="1">
    <location>
        <begin position="1"/>
        <end position="62"/>
    </location>
</feature>
<dbReference type="FunFam" id="2.60.40.10:FF:002009">
    <property type="match status" value="1"/>
</dbReference>
<dbReference type="PANTHER" id="PTHR47633">
    <property type="entry name" value="IMMUNOGLOBULIN"/>
    <property type="match status" value="1"/>
</dbReference>
<evidence type="ECO:0000259" key="1">
    <source>
        <dbReference type="PROSITE" id="PS50835"/>
    </source>
</evidence>
<dbReference type="AlphaFoldDB" id="A0A0C2GAH1"/>
<dbReference type="InterPro" id="IPR013783">
    <property type="entry name" value="Ig-like_fold"/>
</dbReference>
<dbReference type="InterPro" id="IPR007110">
    <property type="entry name" value="Ig-like_dom"/>
</dbReference>
<reference evidence="2 3" key="1">
    <citation type="submission" date="2013-12" db="EMBL/GenBank/DDBJ databases">
        <title>Draft genome of the parsitic nematode Ancylostoma duodenale.</title>
        <authorList>
            <person name="Mitreva M."/>
        </authorList>
    </citation>
    <scope>NUCLEOTIDE SEQUENCE [LARGE SCALE GENOMIC DNA]</scope>
    <source>
        <strain evidence="2 3">Zhejiang</strain>
    </source>
</reference>
<dbReference type="CDD" id="cd00096">
    <property type="entry name" value="Ig"/>
    <property type="match status" value="1"/>
</dbReference>
<dbReference type="SMART" id="SM00409">
    <property type="entry name" value="IG"/>
    <property type="match status" value="2"/>
</dbReference>
<keyword evidence="3" id="KW-1185">Reference proteome</keyword>
<dbReference type="InterPro" id="IPR003599">
    <property type="entry name" value="Ig_sub"/>
</dbReference>
<gene>
    <name evidence="2" type="ORF">ANCDUO_13944</name>
</gene>
<dbReference type="SUPFAM" id="SSF48726">
    <property type="entry name" value="Immunoglobulin"/>
    <property type="match status" value="2"/>
</dbReference>